<dbReference type="EMBL" id="SMGK01000004">
    <property type="protein sequence ID" value="TCK71942.1"/>
    <property type="molecule type" value="Genomic_DNA"/>
</dbReference>
<dbReference type="GO" id="GO:0032259">
    <property type="term" value="P:methylation"/>
    <property type="evidence" value="ECO:0007669"/>
    <property type="project" value="UniProtKB-KW"/>
</dbReference>
<dbReference type="NCBIfam" id="NF038110">
    <property type="entry name" value="Lys_methyl_FliB"/>
    <property type="match status" value="1"/>
</dbReference>
<keyword evidence="1" id="KW-0489">Methyltransferase</keyword>
<evidence type="ECO:0000313" key="2">
    <source>
        <dbReference type="Proteomes" id="UP000295210"/>
    </source>
</evidence>
<dbReference type="GO" id="GO:0008168">
    <property type="term" value="F:methyltransferase activity"/>
    <property type="evidence" value="ECO:0007669"/>
    <property type="project" value="UniProtKB-KW"/>
</dbReference>
<keyword evidence="1" id="KW-0808">Transferase</keyword>
<evidence type="ECO:0000313" key="1">
    <source>
        <dbReference type="EMBL" id="TCK71942.1"/>
    </source>
</evidence>
<accession>A0A4R1L1U5</accession>
<proteinExistence type="predicted"/>
<dbReference type="Proteomes" id="UP000295210">
    <property type="component" value="Unassembled WGS sequence"/>
</dbReference>
<reference evidence="1 2" key="1">
    <citation type="submission" date="2019-03" db="EMBL/GenBank/DDBJ databases">
        <title>Genomic Encyclopedia of Type Strains, Phase IV (KMG-IV): sequencing the most valuable type-strain genomes for metagenomic binning, comparative biology and taxonomic classification.</title>
        <authorList>
            <person name="Goeker M."/>
        </authorList>
    </citation>
    <scope>NUCLEOTIDE SEQUENCE [LARGE SCALE GENOMIC DNA]</scope>
    <source>
        <strain evidence="1 2">DSM 103428</strain>
    </source>
</reference>
<protein>
    <submittedName>
        <fullName evidence="1">Lysine-N-methylase</fullName>
    </submittedName>
</protein>
<gene>
    <name evidence="1" type="ORF">C7378_2565</name>
</gene>
<comment type="caution">
    <text evidence="1">The sequence shown here is derived from an EMBL/GenBank/DDBJ whole genome shotgun (WGS) entry which is preliminary data.</text>
</comment>
<sequence length="432" mass="48535">MIGMHKTNTQSAAFLPLQPVYEQRFRCIGAECEDTCCAGWTIPIDKASYEKYQLLPASALRTKVEQHLLLTPEKNSDAYYASIQHDSRGFCPFLEESLCGLQKKHGPEYLSHTCANYPRSSRQIDGLTEKTLLLSCPEAARLVLLEQNLVPELSAAPVDGLRYGQFHHLSAEPAGAGDLPMVYFWQIRSFALLLLRDRSYPLWQRLFLLGVFCKRLSGLVGERQIHLIPKLLEDYSKIVSDLLLGATMEAIAAQPALQLDILLTLLKNRLERSPVNGRLLECVRDFSLGIGFDPASTPAALLSRYLGANTRYFRPWFVQNELLFENYLSNYVFAHLFPFGSPGPEQGLHIYREYMLLCVHYAMIKGLLIGIAGRYQSAFDTACALKLIQSLAKDIEHSAQSVEQIVDFLETSHLDNTNGMTVLLRDSAQPGM</sequence>
<name>A0A4R1L1U5_9BACT</name>
<keyword evidence="2" id="KW-1185">Reference proteome</keyword>
<organism evidence="1 2">
    <name type="scientific">Acidipila rosea</name>
    <dbReference type="NCBI Taxonomy" id="768535"/>
    <lineage>
        <taxon>Bacteria</taxon>
        <taxon>Pseudomonadati</taxon>
        <taxon>Acidobacteriota</taxon>
        <taxon>Terriglobia</taxon>
        <taxon>Terriglobales</taxon>
        <taxon>Acidobacteriaceae</taxon>
        <taxon>Acidipila</taxon>
    </lineage>
</organism>
<dbReference type="AlphaFoldDB" id="A0A4R1L1U5"/>